<evidence type="ECO:0000256" key="3">
    <source>
        <dbReference type="ARBA" id="ARBA00022481"/>
    </source>
</evidence>
<dbReference type="RefSeq" id="WP_024695107.1">
    <property type="nucleotide sequence ID" value="NZ_CP159362.1"/>
</dbReference>
<dbReference type="InterPro" id="IPR045584">
    <property type="entry name" value="Pilin-like"/>
</dbReference>
<dbReference type="PROSITE" id="PS00409">
    <property type="entry name" value="PROKAR_NTER_METHYL"/>
    <property type="match status" value="1"/>
</dbReference>
<dbReference type="SUPFAM" id="SSF54523">
    <property type="entry name" value="Pili subunits"/>
    <property type="match status" value="1"/>
</dbReference>
<keyword evidence="6 7" id="KW-0472">Membrane</keyword>
<evidence type="ECO:0000256" key="1">
    <source>
        <dbReference type="ARBA" id="ARBA00004167"/>
    </source>
</evidence>
<dbReference type="NCBIfam" id="TIGR02532">
    <property type="entry name" value="IV_pilin_GFxxxE"/>
    <property type="match status" value="1"/>
</dbReference>
<keyword evidence="3" id="KW-0488">Methylation</keyword>
<dbReference type="EMBL" id="CP159362">
    <property type="protein sequence ID" value="XCN65713.1"/>
    <property type="molecule type" value="Genomic_DNA"/>
</dbReference>
<dbReference type="GO" id="GO:0044096">
    <property type="term" value="C:type IV pilus"/>
    <property type="evidence" value="ECO:0007669"/>
    <property type="project" value="TreeGrafter"/>
</dbReference>
<accession>A0AAU8LAR4</accession>
<dbReference type="InterPro" id="IPR002416">
    <property type="entry name" value="T2SS_protein-GspH"/>
</dbReference>
<evidence type="ECO:0000313" key="8">
    <source>
        <dbReference type="EMBL" id="XCN65713.1"/>
    </source>
</evidence>
<name>A0AAU8LAR4_PSESX</name>
<comment type="similarity">
    <text evidence="2">Belongs to the N-Me-Phe pilin family.</text>
</comment>
<dbReference type="GO" id="GO:0043107">
    <property type="term" value="P:type IV pilus-dependent motility"/>
    <property type="evidence" value="ECO:0007669"/>
    <property type="project" value="TreeGrafter"/>
</dbReference>
<evidence type="ECO:0000256" key="7">
    <source>
        <dbReference type="SAM" id="Phobius"/>
    </source>
</evidence>
<comment type="subcellular location">
    <subcellularLocation>
        <location evidence="1">Membrane</location>
        <topology evidence="1">Single-pass membrane protein</topology>
    </subcellularLocation>
</comment>
<dbReference type="GO" id="GO:0015628">
    <property type="term" value="P:protein secretion by the type II secretion system"/>
    <property type="evidence" value="ECO:0007669"/>
    <property type="project" value="InterPro"/>
</dbReference>
<feature type="transmembrane region" description="Helical" evidence="7">
    <location>
        <begin position="6"/>
        <end position="27"/>
    </location>
</feature>
<evidence type="ECO:0000256" key="4">
    <source>
        <dbReference type="ARBA" id="ARBA00022692"/>
    </source>
</evidence>
<gene>
    <name evidence="8" type="ORF">N011_14420</name>
</gene>
<dbReference type="PRINTS" id="PR00885">
    <property type="entry name" value="BCTERIALGSPH"/>
</dbReference>
<evidence type="ECO:0000256" key="5">
    <source>
        <dbReference type="ARBA" id="ARBA00022989"/>
    </source>
</evidence>
<evidence type="ECO:0000256" key="6">
    <source>
        <dbReference type="ARBA" id="ARBA00023136"/>
    </source>
</evidence>
<reference evidence="8" key="1">
    <citation type="journal article" date="2014" name="Genome Announc.">
        <title>Draft Genome Sequences of a Phylogenetically Diverse Suite of Pseudomonas syringae Strains from Multiple Source Populations.</title>
        <authorList>
            <person name="Baltrus D.A."/>
            <person name="Yourstone S."/>
            <person name="Lind A."/>
            <person name="Guilbaud C."/>
            <person name="Sands D.C."/>
            <person name="Jones C.D."/>
            <person name="Morris C.E."/>
            <person name="Dangl J.L."/>
        </authorList>
    </citation>
    <scope>NUCLEOTIDE SEQUENCE</scope>
    <source>
        <strain evidence="8">CC1417</strain>
    </source>
</reference>
<organism evidence="8">
    <name type="scientific">Pseudomonas syringae CC1417</name>
    <dbReference type="NCBI Taxonomy" id="1357272"/>
    <lineage>
        <taxon>Bacteria</taxon>
        <taxon>Pseudomonadati</taxon>
        <taxon>Pseudomonadota</taxon>
        <taxon>Gammaproteobacteria</taxon>
        <taxon>Pseudomonadales</taxon>
        <taxon>Pseudomonadaceae</taxon>
        <taxon>Pseudomonas</taxon>
        <taxon>Pseudomonas syringae</taxon>
    </lineage>
</organism>
<dbReference type="PANTHER" id="PTHR30093:SF34">
    <property type="entry name" value="PREPILIN PEPTIDASE-DEPENDENT PROTEIN D"/>
    <property type="match status" value="1"/>
</dbReference>
<sequence>MKAQKGFTLIELMIVVAIVGILAAVAIPSYQNYARKAAYTEVLSAMASVKTAIGVCLSQQAVLANCDTAAEVGVILPAGLAVPNVLNTITITANTAAIVATPNATRGIAAADLCTLQPVVAANVPVTWTYQGPCVDNGYIRN</sequence>
<proteinExistence type="inferred from homology"/>
<dbReference type="InterPro" id="IPR012902">
    <property type="entry name" value="N_methyl_site"/>
</dbReference>
<dbReference type="GO" id="GO:0016020">
    <property type="term" value="C:membrane"/>
    <property type="evidence" value="ECO:0007669"/>
    <property type="project" value="UniProtKB-SubCell"/>
</dbReference>
<dbReference type="Gene3D" id="3.30.700.10">
    <property type="entry name" value="Glycoprotein, Type 4 Pilin"/>
    <property type="match status" value="1"/>
</dbReference>
<dbReference type="Pfam" id="PF07963">
    <property type="entry name" value="N_methyl"/>
    <property type="match status" value="1"/>
</dbReference>
<protein>
    <submittedName>
        <fullName evidence="8">Prepilin-type N-terminal cleavage/methylation domain-containing protein</fullName>
    </submittedName>
</protein>
<reference evidence="8" key="2">
    <citation type="submission" date="2024-07" db="EMBL/GenBank/DDBJ databases">
        <title>A complete genome sequence for Pseudomonas syringae CC1417.</title>
        <authorList>
            <person name="Baltrus D.A."/>
        </authorList>
    </citation>
    <scope>NUCLEOTIDE SEQUENCE</scope>
    <source>
        <strain evidence="8">CC1417</strain>
    </source>
</reference>
<dbReference type="PANTHER" id="PTHR30093">
    <property type="entry name" value="GENERAL SECRETION PATHWAY PROTEIN G"/>
    <property type="match status" value="1"/>
</dbReference>
<evidence type="ECO:0000256" key="2">
    <source>
        <dbReference type="ARBA" id="ARBA00005233"/>
    </source>
</evidence>
<keyword evidence="5 7" id="KW-1133">Transmembrane helix</keyword>
<dbReference type="GO" id="GO:0015627">
    <property type="term" value="C:type II protein secretion system complex"/>
    <property type="evidence" value="ECO:0007669"/>
    <property type="project" value="InterPro"/>
</dbReference>
<dbReference type="AlphaFoldDB" id="A0AAU8LAR4"/>
<keyword evidence="4 7" id="KW-0812">Transmembrane</keyword>